<sequence>MSIREGNLEAPTRHPLNWKEADFYSEASLFQELERAFDICHGCRRCVSLCQSFPTLFDLVDESETLEVDGIAKADYWKVVDHCYLCDLCFMTKCPYVPPHDWNLDFPHLMLRAKAVKYKKGDVKLRDRILTSTDAVGSIAGIPVVAGVINAINKAKPARKALEAVLEVHAEARLPEFHSKSLRSRLADRRGREAKGELAGPTKGKVALFATCYGNRNEPLIGEDLVAVFEHNGIPVTLAEKEQCCGMPKLELGDLEAVEAAKNANIPVLTRLVDEGWDIVAPIPSCALMFKQELPLMFPDEPDVIKVSKAIFDPFEYLMHRHKAGKLNTDFKTPLGKVAYHAACHQRVQNVGSKTRELLSLIPETTIEAIERCSGHDGTYAVKKETHDAAMKIVRPVVNRVKKAEADHYGSDCPMAGHHIEQGMADGSHTEHPMGLLRKAYGI</sequence>
<evidence type="ECO:0000313" key="8">
    <source>
        <dbReference type="Proteomes" id="UP000004491"/>
    </source>
</evidence>
<organism evidence="7 8">
    <name type="scientific">endosymbiont of Riftia pachyptila</name>
    <name type="common">vent Ph05</name>
    <dbReference type="NCBI Taxonomy" id="1048808"/>
    <lineage>
        <taxon>Bacteria</taxon>
        <taxon>Pseudomonadati</taxon>
        <taxon>Pseudomonadota</taxon>
        <taxon>Gammaproteobacteria</taxon>
        <taxon>sulfur-oxidizing symbionts</taxon>
    </lineage>
</organism>
<dbReference type="InterPro" id="IPR004017">
    <property type="entry name" value="Cys_rich_dom"/>
</dbReference>
<comment type="caution">
    <text evidence="7">The sequence shown here is derived from an EMBL/GenBank/DDBJ whole genome shotgun (WGS) entry which is preliminary data.</text>
</comment>
<proteinExistence type="predicted"/>
<keyword evidence="8" id="KW-1185">Reference proteome</keyword>
<accession>G2DHN6</accession>
<keyword evidence="4" id="KW-0408">Iron</keyword>
<feature type="domain" description="Cysteine-rich" evidence="6">
    <location>
        <begin position="206"/>
        <end position="291"/>
    </location>
</feature>
<dbReference type="EMBL" id="AFOC01000144">
    <property type="protein sequence ID" value="EGV49865.1"/>
    <property type="molecule type" value="Genomic_DNA"/>
</dbReference>
<dbReference type="GO" id="GO:0046872">
    <property type="term" value="F:metal ion binding"/>
    <property type="evidence" value="ECO:0007669"/>
    <property type="project" value="UniProtKB-KW"/>
</dbReference>
<dbReference type="GO" id="GO:0051539">
    <property type="term" value="F:4 iron, 4 sulfur cluster binding"/>
    <property type="evidence" value="ECO:0007669"/>
    <property type="project" value="UniProtKB-KW"/>
</dbReference>
<dbReference type="PANTHER" id="PTHR32479:SF19">
    <property type="entry name" value="ANAEROBIC GLYCEROL-3-PHOSPHATE DEHYDROGENASE SUBUNIT C"/>
    <property type="match status" value="1"/>
</dbReference>
<dbReference type="SUPFAM" id="SSF54862">
    <property type="entry name" value="4Fe-4S ferredoxins"/>
    <property type="match status" value="1"/>
</dbReference>
<evidence type="ECO:0000313" key="7">
    <source>
        <dbReference type="EMBL" id="EGV49865.1"/>
    </source>
</evidence>
<gene>
    <name evidence="7" type="primary">glpC</name>
    <name evidence="7" type="ORF">Rifp1Sym_fm00020</name>
</gene>
<evidence type="ECO:0000256" key="1">
    <source>
        <dbReference type="ARBA" id="ARBA00022485"/>
    </source>
</evidence>
<evidence type="ECO:0000259" key="6">
    <source>
        <dbReference type="Pfam" id="PF02754"/>
    </source>
</evidence>
<reference evidence="7" key="1">
    <citation type="journal article" date="2011" name="ISME J.">
        <title>The endosymbionts of the deep-sea tubeworms Riftia pachyptila and Tevnia jerichonana share an identical physiology as revealed by proteogenomic analyses.</title>
        <authorList>
            <person name="Gardebrecht A."/>
            <person name="Markert S."/>
            <person name="Felbeck H."/>
            <person name="Thuermer A."/>
            <person name="Albrecht D."/>
            <person name="Wollherr A."/>
            <person name="Kabisch J."/>
            <person name="Lehmann R."/>
            <person name="Daniel R."/>
            <person name="Liesegang H."/>
            <person name="Hecker M."/>
            <person name="Sievert S.M."/>
            <person name="Schweder T."/>
        </authorList>
    </citation>
    <scope>NUCLEOTIDE SEQUENCE [LARGE SCALE GENOMIC DNA]</scope>
</reference>
<evidence type="ECO:0000256" key="5">
    <source>
        <dbReference type="ARBA" id="ARBA00023014"/>
    </source>
</evidence>
<dbReference type="RefSeq" id="WP_005966512.1">
    <property type="nucleotide sequence ID" value="NZ_AFOC01000144.1"/>
</dbReference>
<keyword evidence="1" id="KW-0004">4Fe-4S</keyword>
<name>G2DHN6_9GAMM</name>
<dbReference type="AlphaFoldDB" id="G2DHN6"/>
<dbReference type="Pfam" id="PF02754">
    <property type="entry name" value="CCG"/>
    <property type="match status" value="2"/>
</dbReference>
<dbReference type="GO" id="GO:0016491">
    <property type="term" value="F:oxidoreductase activity"/>
    <property type="evidence" value="ECO:0007669"/>
    <property type="project" value="UniProtKB-ARBA"/>
</dbReference>
<evidence type="ECO:0000256" key="2">
    <source>
        <dbReference type="ARBA" id="ARBA00022723"/>
    </source>
</evidence>
<protein>
    <submittedName>
        <fullName evidence="7">Anaerobic glycerol-3-phosphate dehydrogenase subunit C</fullName>
    </submittedName>
</protein>
<dbReference type="Proteomes" id="UP000004491">
    <property type="component" value="Unassembled WGS sequence"/>
</dbReference>
<keyword evidence="2" id="KW-0479">Metal-binding</keyword>
<keyword evidence="3" id="KW-0677">Repeat</keyword>
<dbReference type="PATRIC" id="fig|1048808.3.peg.3192"/>
<evidence type="ECO:0000256" key="4">
    <source>
        <dbReference type="ARBA" id="ARBA00023004"/>
    </source>
</evidence>
<dbReference type="PANTHER" id="PTHR32479">
    <property type="entry name" value="GLYCOLATE OXIDASE IRON-SULFUR SUBUNIT"/>
    <property type="match status" value="1"/>
</dbReference>
<keyword evidence="5" id="KW-0411">Iron-sulfur</keyword>
<evidence type="ECO:0000256" key="3">
    <source>
        <dbReference type="ARBA" id="ARBA00022737"/>
    </source>
</evidence>
<feature type="domain" description="Cysteine-rich" evidence="6">
    <location>
        <begin position="338"/>
        <end position="414"/>
    </location>
</feature>